<sequence length="500" mass="56450">MMNGLADTWSTKEKLALFSAISSVGKDWESVGKVLKPHFDGNQPSDWSTPENCAIQYEEIVSSLITPRKTFRISSVDVDQTIIKRLRQERISELNSTAERSKNAYLKLKGQIEAIQDGLQNHRLQEIWNEILREKELQREKDEAKAKILDEREQRIKEKLLAAEKDAINEGDIQSIDAVQEKKEEGELQEVVQDDLVQCVTEEVDIPDREYEISVEGSDFPVPDEGSITHLEMPPELTAEEVERTLGESELIEVITDDMVVEDNELPISEAPDEIEPNLIPPNFEEISEDQKLKITPSSPLKESPTLYTEETQNYPYEAKVDMTCKETNTEIVDKTLSRKAKAKKKKTAKVKRDAVLAEEKETILQNVDAPDPSQVSLTMKAVDVSPTVEVEKDVMSFVIKEPTDAQVGGKSFEEVRIMDRKATELVDNGETSMETDQTVETVLGIEEEKLLGQSSEVISPERPPPVQSPEELPDAKAPEQLSRIQLPVHEEQEGKMEMK</sequence>
<dbReference type="AlphaFoldDB" id="A0AA88LHB0"/>
<gene>
    <name evidence="3" type="ORF">QYM36_007696</name>
</gene>
<dbReference type="EMBL" id="JAVRJZ010000001">
    <property type="protein sequence ID" value="KAK2726944.1"/>
    <property type="molecule type" value="Genomic_DNA"/>
</dbReference>
<proteinExistence type="predicted"/>
<keyword evidence="4" id="KW-1185">Reference proteome</keyword>
<protein>
    <recommendedName>
        <fullName evidence="5">Bromodomain-containing protein 8</fullName>
    </recommendedName>
</protein>
<dbReference type="PANTHER" id="PTHR15398:SF4">
    <property type="entry name" value="BROMODOMAIN-CONTAINING PROTEIN 8 ISOFORM X1"/>
    <property type="match status" value="1"/>
</dbReference>
<feature type="non-terminal residue" evidence="3">
    <location>
        <position position="500"/>
    </location>
</feature>
<dbReference type="Proteomes" id="UP001187531">
    <property type="component" value="Unassembled WGS sequence"/>
</dbReference>
<keyword evidence="1" id="KW-0175">Coiled coil</keyword>
<feature type="region of interest" description="Disordered" evidence="2">
    <location>
        <begin position="291"/>
        <end position="310"/>
    </location>
</feature>
<evidence type="ECO:0000256" key="2">
    <source>
        <dbReference type="SAM" id="MobiDB-lite"/>
    </source>
</evidence>
<feature type="region of interest" description="Disordered" evidence="2">
    <location>
        <begin position="451"/>
        <end position="500"/>
    </location>
</feature>
<dbReference type="PANTHER" id="PTHR15398">
    <property type="entry name" value="BROMODOMAIN-CONTAINING PROTEIN 8"/>
    <property type="match status" value="1"/>
</dbReference>
<feature type="coiled-coil region" evidence="1">
    <location>
        <begin position="132"/>
        <end position="166"/>
    </location>
</feature>
<evidence type="ECO:0000256" key="1">
    <source>
        <dbReference type="SAM" id="Coils"/>
    </source>
</evidence>
<dbReference type="GO" id="GO:0035267">
    <property type="term" value="C:NuA4 histone acetyltransferase complex"/>
    <property type="evidence" value="ECO:0007669"/>
    <property type="project" value="TreeGrafter"/>
</dbReference>
<reference evidence="3" key="1">
    <citation type="submission" date="2023-07" db="EMBL/GenBank/DDBJ databases">
        <title>Chromosome-level genome assembly of Artemia franciscana.</title>
        <authorList>
            <person name="Jo E."/>
        </authorList>
    </citation>
    <scope>NUCLEOTIDE SEQUENCE</scope>
    <source>
        <tissue evidence="3">Whole body</tissue>
    </source>
</reference>
<evidence type="ECO:0000313" key="3">
    <source>
        <dbReference type="EMBL" id="KAK2726944.1"/>
    </source>
</evidence>
<feature type="compositionally biased region" description="Polar residues" evidence="2">
    <location>
        <begin position="296"/>
        <end position="310"/>
    </location>
</feature>
<comment type="caution">
    <text evidence="3">The sequence shown here is derived from an EMBL/GenBank/DDBJ whole genome shotgun (WGS) entry which is preliminary data.</text>
</comment>
<evidence type="ECO:0008006" key="5">
    <source>
        <dbReference type="Google" id="ProtNLM"/>
    </source>
</evidence>
<evidence type="ECO:0000313" key="4">
    <source>
        <dbReference type="Proteomes" id="UP001187531"/>
    </source>
</evidence>
<feature type="compositionally biased region" description="Basic and acidic residues" evidence="2">
    <location>
        <begin position="489"/>
        <end position="500"/>
    </location>
</feature>
<accession>A0AA88LHB0</accession>
<name>A0AA88LHB0_ARTSF</name>
<organism evidence="3 4">
    <name type="scientific">Artemia franciscana</name>
    <name type="common">Brine shrimp</name>
    <name type="synonym">Artemia sanfranciscana</name>
    <dbReference type="NCBI Taxonomy" id="6661"/>
    <lineage>
        <taxon>Eukaryota</taxon>
        <taxon>Metazoa</taxon>
        <taxon>Ecdysozoa</taxon>
        <taxon>Arthropoda</taxon>
        <taxon>Crustacea</taxon>
        <taxon>Branchiopoda</taxon>
        <taxon>Anostraca</taxon>
        <taxon>Artemiidae</taxon>
        <taxon>Artemia</taxon>
    </lineage>
</organism>